<sequence length="467" mass="52760">MSLPFDTKLEEERLKRARESEEEDVARILSEKYRIAYTDLSIQNVDSDALRLIPEDVAKKTEAIAFSKKMKNVSLAVLNPNNPNLPELVRSIEDRGYHVSKFLISKKSLDHALSRYSELSFATESKVGLFDVSEKELQHMTKDLGDLQSIRDFLKKSTEGSNVANVSRLLEYILASAFSVHASDIHLEPEKDHIRLRFRIDGMLTDIIFFDSKLYRLVDSRIKMLSGLKLNIHNRAQDGRFSVMLHGTEVEIRTSLIPNAYGESFVMRVLDPSATKVSFETLGIHPKLFARLEKEIKRPNGMLLTTGPTGSGKTTTLYSFLRKVQSPDIKIITIEDPVEYHLNGIVQTQIEGKDYTFASGLRSIVRQDPDIIMVGEIRDHETASIAIQAALTGHFVFSTLHTNNAAGTFPRFADLGIDPKEFASAITVSMAQRLVRKLKPDQRKQVPMNDEQKRLVEKILSTVEDKS</sequence>
<dbReference type="GO" id="GO:0005886">
    <property type="term" value="C:plasma membrane"/>
    <property type="evidence" value="ECO:0007669"/>
    <property type="project" value="TreeGrafter"/>
</dbReference>
<evidence type="ECO:0000313" key="4">
    <source>
        <dbReference type="EMBL" id="VAW31937.1"/>
    </source>
</evidence>
<accession>A0A3B0V259</accession>
<dbReference type="PROSITE" id="PS00662">
    <property type="entry name" value="T2SP_E"/>
    <property type="match status" value="1"/>
</dbReference>
<dbReference type="PANTHER" id="PTHR30258:SF1">
    <property type="entry name" value="PROTEIN TRANSPORT PROTEIN HOFB HOMOLOG"/>
    <property type="match status" value="1"/>
</dbReference>
<dbReference type="GO" id="GO:0016887">
    <property type="term" value="F:ATP hydrolysis activity"/>
    <property type="evidence" value="ECO:0007669"/>
    <property type="project" value="TreeGrafter"/>
</dbReference>
<reference evidence="4" key="1">
    <citation type="submission" date="2018-06" db="EMBL/GenBank/DDBJ databases">
        <authorList>
            <person name="Zhirakovskaya E."/>
        </authorList>
    </citation>
    <scope>NUCLEOTIDE SEQUENCE</scope>
</reference>
<keyword evidence="2" id="KW-0067">ATP-binding</keyword>
<organism evidence="4">
    <name type="scientific">hydrothermal vent metagenome</name>
    <dbReference type="NCBI Taxonomy" id="652676"/>
    <lineage>
        <taxon>unclassified sequences</taxon>
        <taxon>metagenomes</taxon>
        <taxon>ecological metagenomes</taxon>
    </lineage>
</organism>
<dbReference type="SUPFAM" id="SSF52540">
    <property type="entry name" value="P-loop containing nucleoside triphosphate hydrolases"/>
    <property type="match status" value="1"/>
</dbReference>
<dbReference type="EMBL" id="UOEV01000008">
    <property type="protein sequence ID" value="VAW31937.1"/>
    <property type="molecule type" value="Genomic_DNA"/>
</dbReference>
<dbReference type="InterPro" id="IPR001482">
    <property type="entry name" value="T2SS/T4SS_dom"/>
</dbReference>
<gene>
    <name evidence="4" type="ORF">MNBD_CPR01-18</name>
</gene>
<dbReference type="InterPro" id="IPR007831">
    <property type="entry name" value="T2SS_GspE_N"/>
</dbReference>
<proteinExistence type="predicted"/>
<name>A0A3B0V259_9ZZZZ</name>
<dbReference type="Pfam" id="PF00437">
    <property type="entry name" value="T2SSE"/>
    <property type="match status" value="1"/>
</dbReference>
<dbReference type="Pfam" id="PF05157">
    <property type="entry name" value="MshEN"/>
    <property type="match status" value="1"/>
</dbReference>
<keyword evidence="1" id="KW-0547">Nucleotide-binding</keyword>
<dbReference type="SUPFAM" id="SSF160246">
    <property type="entry name" value="EspE N-terminal domain-like"/>
    <property type="match status" value="1"/>
</dbReference>
<dbReference type="PANTHER" id="PTHR30258">
    <property type="entry name" value="TYPE II SECRETION SYSTEM PROTEIN GSPE-RELATED"/>
    <property type="match status" value="1"/>
</dbReference>
<feature type="domain" description="Bacterial type II secretion system protein E" evidence="3">
    <location>
        <begin position="365"/>
        <end position="379"/>
    </location>
</feature>
<dbReference type="Gene3D" id="3.40.50.300">
    <property type="entry name" value="P-loop containing nucleotide triphosphate hydrolases"/>
    <property type="match status" value="1"/>
</dbReference>
<evidence type="ECO:0000259" key="3">
    <source>
        <dbReference type="PROSITE" id="PS00662"/>
    </source>
</evidence>
<evidence type="ECO:0000256" key="2">
    <source>
        <dbReference type="ARBA" id="ARBA00022840"/>
    </source>
</evidence>
<dbReference type="AlphaFoldDB" id="A0A3B0V259"/>
<evidence type="ECO:0000256" key="1">
    <source>
        <dbReference type="ARBA" id="ARBA00022741"/>
    </source>
</evidence>
<dbReference type="Gene3D" id="3.30.450.90">
    <property type="match status" value="1"/>
</dbReference>
<dbReference type="CDD" id="cd01129">
    <property type="entry name" value="PulE-GspE-like"/>
    <property type="match status" value="1"/>
</dbReference>
<feature type="non-terminal residue" evidence="4">
    <location>
        <position position="467"/>
    </location>
</feature>
<dbReference type="InterPro" id="IPR037257">
    <property type="entry name" value="T2SS_E_N_sf"/>
</dbReference>
<protein>
    <submittedName>
        <fullName evidence="4">Type IV fimbrial assembly, ATPase PilB</fullName>
    </submittedName>
</protein>
<dbReference type="InterPro" id="IPR027417">
    <property type="entry name" value="P-loop_NTPase"/>
</dbReference>
<dbReference type="GO" id="GO:0005524">
    <property type="term" value="F:ATP binding"/>
    <property type="evidence" value="ECO:0007669"/>
    <property type="project" value="UniProtKB-KW"/>
</dbReference>